<dbReference type="PRINTS" id="PR00069">
    <property type="entry name" value="ALDKETRDTASE"/>
</dbReference>
<dbReference type="CDD" id="cd19123">
    <property type="entry name" value="AKR_AKR3G1"/>
    <property type="match status" value="1"/>
</dbReference>
<dbReference type="PROSITE" id="PS00062">
    <property type="entry name" value="ALDOKETO_REDUCTASE_2"/>
    <property type="match status" value="1"/>
</dbReference>
<organism evidence="2 3">
    <name type="scientific">Alcanivorax jadensis T9</name>
    <dbReference type="NCBI Taxonomy" id="1177181"/>
    <lineage>
        <taxon>Bacteria</taxon>
        <taxon>Pseudomonadati</taxon>
        <taxon>Pseudomonadota</taxon>
        <taxon>Gammaproteobacteria</taxon>
        <taxon>Oceanospirillales</taxon>
        <taxon>Alcanivoracaceae</taxon>
        <taxon>Alcanivorax</taxon>
    </lineage>
</organism>
<dbReference type="EMBL" id="ARXU01000002">
    <property type="protein sequence ID" value="KGD62589.1"/>
    <property type="molecule type" value="Genomic_DNA"/>
</dbReference>
<dbReference type="PROSITE" id="PS00063">
    <property type="entry name" value="ALDOKETO_REDUCTASE_3"/>
    <property type="match status" value="1"/>
</dbReference>
<keyword evidence="3" id="KW-1185">Reference proteome</keyword>
<dbReference type="InterPro" id="IPR044496">
    <property type="entry name" value="AKR3G"/>
</dbReference>
<reference evidence="2 3" key="1">
    <citation type="submission" date="2012-09" db="EMBL/GenBank/DDBJ databases">
        <title>Genome Sequence of alkane-degrading Bacterium Alcanivorax jadensis T9.</title>
        <authorList>
            <person name="Lai Q."/>
            <person name="Shao Z."/>
        </authorList>
    </citation>
    <scope>NUCLEOTIDE SEQUENCE [LARGE SCALE GENOMIC DNA]</scope>
    <source>
        <strain evidence="2 3">T9</strain>
    </source>
</reference>
<dbReference type="InterPro" id="IPR020471">
    <property type="entry name" value="AKR"/>
</dbReference>
<sequence>MKTLTFPNGDTMPQLGLGTWKSQPGEVYEAVKAAIEMGYRHIDCAHIYGNEDEIGQALQDVFAAGTVQREDLWITSKLWNSDHAPEDVQPALETTLNNLKLDYLDLYLMHWPVALKKGVPFPQTGDDMVSLNDLPVATTWAAMEALMDNNLTRQIGVSNFSVKKLEDLVGKARLKPAMNQIELHPYLQQTVMLRFCQQQGIHLTAYSPLGSSDRPDGLKAVDEPVLLEDPIIHDIADNHSASPAQVLIAWALQRGTAVIPKSVNPQRLQQNLAAADLTLSEDDMNAIAELDRHRRYVDGGFWAQPGSDYSLEGLWDE</sequence>
<dbReference type="PIRSF" id="PIRSF000097">
    <property type="entry name" value="AKR"/>
    <property type="match status" value="1"/>
</dbReference>
<evidence type="ECO:0000259" key="1">
    <source>
        <dbReference type="Pfam" id="PF00248"/>
    </source>
</evidence>
<dbReference type="PANTHER" id="PTHR11732">
    <property type="entry name" value="ALDO/KETO REDUCTASE"/>
    <property type="match status" value="1"/>
</dbReference>
<dbReference type="Proteomes" id="UP000029443">
    <property type="component" value="Unassembled WGS sequence"/>
</dbReference>
<dbReference type="InterPro" id="IPR018170">
    <property type="entry name" value="Aldo/ket_reductase_CS"/>
</dbReference>
<comment type="caution">
    <text evidence="2">The sequence shown here is derived from an EMBL/GenBank/DDBJ whole genome shotgun (WGS) entry which is preliminary data.</text>
</comment>
<feature type="domain" description="NADP-dependent oxidoreductase" evidence="1">
    <location>
        <begin position="15"/>
        <end position="291"/>
    </location>
</feature>
<accession>A0ABR4WHS0</accession>
<gene>
    <name evidence="2" type="ORF">T9A_00880</name>
</gene>
<evidence type="ECO:0000313" key="3">
    <source>
        <dbReference type="Proteomes" id="UP000029443"/>
    </source>
</evidence>
<proteinExistence type="predicted"/>
<dbReference type="SUPFAM" id="SSF51430">
    <property type="entry name" value="NAD(P)-linked oxidoreductase"/>
    <property type="match status" value="1"/>
</dbReference>
<dbReference type="PROSITE" id="PS00798">
    <property type="entry name" value="ALDOKETO_REDUCTASE_1"/>
    <property type="match status" value="1"/>
</dbReference>
<evidence type="ECO:0000313" key="2">
    <source>
        <dbReference type="EMBL" id="KGD62589.1"/>
    </source>
</evidence>
<dbReference type="RefSeq" id="WP_035245404.1">
    <property type="nucleotide sequence ID" value="NZ_ARXU01000002.1"/>
</dbReference>
<dbReference type="InterPro" id="IPR036812">
    <property type="entry name" value="NAD(P)_OxRdtase_dom_sf"/>
</dbReference>
<dbReference type="Pfam" id="PF00248">
    <property type="entry name" value="Aldo_ket_red"/>
    <property type="match status" value="1"/>
</dbReference>
<dbReference type="Gene3D" id="3.20.20.100">
    <property type="entry name" value="NADP-dependent oxidoreductase domain"/>
    <property type="match status" value="1"/>
</dbReference>
<dbReference type="InterPro" id="IPR023210">
    <property type="entry name" value="NADP_OxRdtase_dom"/>
</dbReference>
<protein>
    <submittedName>
        <fullName evidence="2">Aldehyde reductase</fullName>
    </submittedName>
</protein>
<name>A0ABR4WHS0_9GAMM</name>